<dbReference type="EMBL" id="JAUHHC010000007">
    <property type="protein sequence ID" value="MDN3923178.1"/>
    <property type="molecule type" value="Genomic_DNA"/>
</dbReference>
<name>A0ABT8DZY6_9BURK</name>
<feature type="domain" description="NodB homology" evidence="2">
    <location>
        <begin position="29"/>
        <end position="148"/>
    </location>
</feature>
<keyword evidence="4" id="KW-1185">Reference proteome</keyword>
<organism evidence="3 4">
    <name type="scientific">Roseateles violae</name>
    <dbReference type="NCBI Taxonomy" id="3058042"/>
    <lineage>
        <taxon>Bacteria</taxon>
        <taxon>Pseudomonadati</taxon>
        <taxon>Pseudomonadota</taxon>
        <taxon>Betaproteobacteria</taxon>
        <taxon>Burkholderiales</taxon>
        <taxon>Sphaerotilaceae</taxon>
        <taxon>Roseateles</taxon>
    </lineage>
</organism>
<dbReference type="Pfam" id="PF01522">
    <property type="entry name" value="Polysacc_deac_1"/>
    <property type="match status" value="1"/>
</dbReference>
<gene>
    <name evidence="3" type="ORF">QWJ38_23065</name>
</gene>
<evidence type="ECO:0000313" key="3">
    <source>
        <dbReference type="EMBL" id="MDN3923178.1"/>
    </source>
</evidence>
<dbReference type="Proteomes" id="UP001228044">
    <property type="component" value="Unassembled WGS sequence"/>
</dbReference>
<accession>A0ABT8DZY6</accession>
<comment type="caution">
    <text evidence="3">The sequence shown here is derived from an EMBL/GenBank/DDBJ whole genome shotgun (WGS) entry which is preliminary data.</text>
</comment>
<proteinExistence type="predicted"/>
<keyword evidence="1" id="KW-0732">Signal</keyword>
<sequence>MRRWIALALLCTGLQVEAAEPWAWPGGAKAAVSLAYDDALASQLDTAIPALDKAGLRASFYLILSSETLRSRMADWRAVAARGHELGNHSLFHQCSRQAPDRGWVSADNDLDHTSASQMAAQVRVGNTLLQAIDGRSERTFTAPCGESLAGGQDYLALLKSDFVAIKAGFGGVVADMRGLDPHRVAFVAPAGASGAELIALVQQAAQAGTMINITFHGIGAEHLSVSAQAHAELLAYLAAHREIYWTDSFINIMNYVRGRH</sequence>
<dbReference type="RefSeq" id="WP_290361485.1">
    <property type="nucleotide sequence ID" value="NZ_JAUHHC010000007.1"/>
</dbReference>
<dbReference type="Gene3D" id="3.20.20.370">
    <property type="entry name" value="Glycoside hydrolase/deacetylase"/>
    <property type="match status" value="1"/>
</dbReference>
<evidence type="ECO:0000313" key="4">
    <source>
        <dbReference type="Proteomes" id="UP001228044"/>
    </source>
</evidence>
<evidence type="ECO:0000259" key="2">
    <source>
        <dbReference type="Pfam" id="PF01522"/>
    </source>
</evidence>
<reference evidence="3 4" key="1">
    <citation type="submission" date="2023-06" db="EMBL/GenBank/DDBJ databases">
        <title>Pelomonas sp. PFR6 16S ribosomal RNA gene Genome sequencing and assembly.</title>
        <authorList>
            <person name="Woo H."/>
        </authorList>
    </citation>
    <scope>NUCLEOTIDE SEQUENCE [LARGE SCALE GENOMIC DNA]</scope>
    <source>
        <strain evidence="3 4">PFR6</strain>
    </source>
</reference>
<feature type="chain" id="PRO_5045683850" evidence="1">
    <location>
        <begin position="19"/>
        <end position="261"/>
    </location>
</feature>
<protein>
    <submittedName>
        <fullName evidence="3">Polysaccharide deacetylase family protein</fullName>
    </submittedName>
</protein>
<dbReference type="InterPro" id="IPR002509">
    <property type="entry name" value="NODB_dom"/>
</dbReference>
<dbReference type="InterPro" id="IPR011330">
    <property type="entry name" value="Glyco_hydro/deAcase_b/a-brl"/>
</dbReference>
<feature type="signal peptide" evidence="1">
    <location>
        <begin position="1"/>
        <end position="18"/>
    </location>
</feature>
<evidence type="ECO:0000256" key="1">
    <source>
        <dbReference type="SAM" id="SignalP"/>
    </source>
</evidence>
<dbReference type="SUPFAM" id="SSF88713">
    <property type="entry name" value="Glycoside hydrolase/deacetylase"/>
    <property type="match status" value="1"/>
</dbReference>